<keyword evidence="10 11" id="KW-0998">Cell outer membrane</keyword>
<evidence type="ECO:0000256" key="1">
    <source>
        <dbReference type="ARBA" id="ARBA00004571"/>
    </source>
</evidence>
<evidence type="ECO:0000259" key="14">
    <source>
        <dbReference type="Pfam" id="PF07715"/>
    </source>
</evidence>
<feature type="non-terminal residue" evidence="15">
    <location>
        <position position="453"/>
    </location>
</feature>
<reference evidence="15" key="1">
    <citation type="submission" date="2023-06" db="EMBL/GenBank/DDBJ databases">
        <title>Uncultivated large filamentous bacteria from sulfidic sediments reveal new species and different genomic features in energy metabolism and defense.</title>
        <authorList>
            <person name="Fonseca A."/>
        </authorList>
    </citation>
    <scope>NUCLEOTIDE SEQUENCE</scope>
    <source>
        <strain evidence="15">HSG4</strain>
    </source>
</reference>
<dbReference type="InterPro" id="IPR037066">
    <property type="entry name" value="Plug_dom_sf"/>
</dbReference>
<name>A0ABT7VTL7_9GAMM</name>
<dbReference type="SUPFAM" id="SSF56935">
    <property type="entry name" value="Porins"/>
    <property type="match status" value="1"/>
</dbReference>
<sequence>MPIYATEEDNERRALINQLKKLSLEDLIEVETFNSKGGLAARKVQKLTQTAAALFVITQEDIRRAGITRLPEALRLVPGVQVARVSANKWAISARGFNGLYASKLLVMIDGRTVYTPLRSEVFWDVQDTLIEDVERIEVIRGPGGSLWGANAVNGVINIVTKSAKETQGSLVTTYIGKGEERAIVGIRQGGQLNNDVYYRVYGKFFEHEHFVNEQDEVQQDNWQMKRGGFRMDWKKNDRDNLTVQGDIYDGFVKQDISVFHEQQNDSVNLNGFNLLARWQRDFSNGDIILQTYYDHTRRDRLILDEIRDTYELDFQHRWQQSEKQEFIWGLGFRYSQDEMDNTSIFLSYIPKKRQDKLFSAFVRSEFKIAGESEQFGYKNTGNLRLIIGSKFEHNDYSGFEIQPTIRLLWKQNDKQSLWAAISRAVRTPSRSDSDVEYNTLSDVGAVRITGNH</sequence>
<keyword evidence="5 11" id="KW-0812">Transmembrane</keyword>
<comment type="subcellular location">
    <subcellularLocation>
        <location evidence="1 11">Cell outer membrane</location>
        <topology evidence="1 11">Multi-pass membrane protein</topology>
    </subcellularLocation>
</comment>
<evidence type="ECO:0000256" key="3">
    <source>
        <dbReference type="ARBA" id="ARBA00022448"/>
    </source>
</evidence>
<evidence type="ECO:0000313" key="16">
    <source>
        <dbReference type="Proteomes" id="UP001171945"/>
    </source>
</evidence>
<keyword evidence="9 15" id="KW-0675">Receptor</keyword>
<keyword evidence="16" id="KW-1185">Reference proteome</keyword>
<evidence type="ECO:0000256" key="7">
    <source>
        <dbReference type="ARBA" id="ARBA00023077"/>
    </source>
</evidence>
<accession>A0ABT7VTL7</accession>
<feature type="domain" description="TonB-dependent receptor-like beta-barrel" evidence="13">
    <location>
        <begin position="220"/>
        <end position="433"/>
    </location>
</feature>
<dbReference type="Gene3D" id="2.40.170.20">
    <property type="entry name" value="TonB-dependent receptor, beta-barrel domain"/>
    <property type="match status" value="1"/>
</dbReference>
<comment type="caution">
    <text evidence="15">The sequence shown here is derived from an EMBL/GenBank/DDBJ whole genome shotgun (WGS) entry which is preliminary data.</text>
</comment>
<evidence type="ECO:0000256" key="2">
    <source>
        <dbReference type="ARBA" id="ARBA00008143"/>
    </source>
</evidence>
<evidence type="ECO:0000256" key="9">
    <source>
        <dbReference type="ARBA" id="ARBA00023170"/>
    </source>
</evidence>
<feature type="domain" description="TonB-dependent receptor plug" evidence="14">
    <location>
        <begin position="48"/>
        <end position="156"/>
    </location>
</feature>
<organism evidence="15 16">
    <name type="scientific">Candidatus Marithioploca araucensis</name>
    <dbReference type="NCBI Taxonomy" id="70273"/>
    <lineage>
        <taxon>Bacteria</taxon>
        <taxon>Pseudomonadati</taxon>
        <taxon>Pseudomonadota</taxon>
        <taxon>Gammaproteobacteria</taxon>
        <taxon>Thiotrichales</taxon>
        <taxon>Thiotrichaceae</taxon>
        <taxon>Candidatus Marithioploca</taxon>
    </lineage>
</organism>
<dbReference type="InterPro" id="IPR039426">
    <property type="entry name" value="TonB-dep_rcpt-like"/>
</dbReference>
<evidence type="ECO:0000256" key="12">
    <source>
        <dbReference type="RuleBase" id="RU003357"/>
    </source>
</evidence>
<evidence type="ECO:0000313" key="15">
    <source>
        <dbReference type="EMBL" id="MDM8562914.1"/>
    </source>
</evidence>
<dbReference type="PANTHER" id="PTHR30069:SF29">
    <property type="entry name" value="HEMOGLOBIN AND HEMOGLOBIN-HAPTOGLOBIN-BINDING PROTEIN 1-RELATED"/>
    <property type="match status" value="1"/>
</dbReference>
<evidence type="ECO:0000256" key="11">
    <source>
        <dbReference type="PROSITE-ProRule" id="PRU01360"/>
    </source>
</evidence>
<dbReference type="InterPro" id="IPR000531">
    <property type="entry name" value="Beta-barrel_TonB"/>
</dbReference>
<evidence type="ECO:0000256" key="5">
    <source>
        <dbReference type="ARBA" id="ARBA00022692"/>
    </source>
</evidence>
<evidence type="ECO:0000256" key="8">
    <source>
        <dbReference type="ARBA" id="ARBA00023136"/>
    </source>
</evidence>
<keyword evidence="6" id="KW-0732">Signal</keyword>
<dbReference type="Pfam" id="PF00593">
    <property type="entry name" value="TonB_dep_Rec_b-barrel"/>
    <property type="match status" value="1"/>
</dbReference>
<dbReference type="InterPro" id="IPR036942">
    <property type="entry name" value="Beta-barrel_TonB_sf"/>
</dbReference>
<keyword evidence="8 11" id="KW-0472">Membrane</keyword>
<evidence type="ECO:0000256" key="6">
    <source>
        <dbReference type="ARBA" id="ARBA00022729"/>
    </source>
</evidence>
<comment type="similarity">
    <text evidence="2">Belongs to the TonB-dependent receptor family. Hemoglobin/haptoglobin binding protein subfamily.</text>
</comment>
<gene>
    <name evidence="15" type="ORF">QUF54_06120</name>
</gene>
<dbReference type="Proteomes" id="UP001171945">
    <property type="component" value="Unassembled WGS sequence"/>
</dbReference>
<keyword evidence="4 11" id="KW-1134">Transmembrane beta strand</keyword>
<keyword evidence="7 12" id="KW-0798">TonB box</keyword>
<evidence type="ECO:0000256" key="4">
    <source>
        <dbReference type="ARBA" id="ARBA00022452"/>
    </source>
</evidence>
<dbReference type="Gene3D" id="2.170.130.10">
    <property type="entry name" value="TonB-dependent receptor, plug domain"/>
    <property type="match status" value="1"/>
</dbReference>
<keyword evidence="3 11" id="KW-0813">Transport</keyword>
<protein>
    <submittedName>
        <fullName evidence="15">TonB-dependent receptor plug domain-containing protein</fullName>
    </submittedName>
</protein>
<evidence type="ECO:0000259" key="13">
    <source>
        <dbReference type="Pfam" id="PF00593"/>
    </source>
</evidence>
<dbReference type="EMBL" id="JAUCGM010000349">
    <property type="protein sequence ID" value="MDM8562914.1"/>
    <property type="molecule type" value="Genomic_DNA"/>
</dbReference>
<evidence type="ECO:0000256" key="10">
    <source>
        <dbReference type="ARBA" id="ARBA00023237"/>
    </source>
</evidence>
<dbReference type="PANTHER" id="PTHR30069">
    <property type="entry name" value="TONB-DEPENDENT OUTER MEMBRANE RECEPTOR"/>
    <property type="match status" value="1"/>
</dbReference>
<proteinExistence type="inferred from homology"/>
<dbReference type="Pfam" id="PF07715">
    <property type="entry name" value="Plug"/>
    <property type="match status" value="1"/>
</dbReference>
<dbReference type="PROSITE" id="PS52016">
    <property type="entry name" value="TONB_DEPENDENT_REC_3"/>
    <property type="match status" value="1"/>
</dbReference>
<dbReference type="InterPro" id="IPR012910">
    <property type="entry name" value="Plug_dom"/>
</dbReference>